<sequence>MVIEWLTLQLFLYFPEDKSEYLPAGLWLLLFVLFTYFTYKWIVRVSKRQAEETKKLEEEILNRKDTHS</sequence>
<evidence type="ECO:0000313" key="3">
    <source>
        <dbReference type="Proteomes" id="UP001597561"/>
    </source>
</evidence>
<accession>A0ABW5ZFB5</accession>
<keyword evidence="1" id="KW-1133">Transmembrane helix</keyword>
<feature type="transmembrane region" description="Helical" evidence="1">
    <location>
        <begin position="20"/>
        <end position="39"/>
    </location>
</feature>
<evidence type="ECO:0000256" key="1">
    <source>
        <dbReference type="SAM" id="Phobius"/>
    </source>
</evidence>
<evidence type="ECO:0000313" key="2">
    <source>
        <dbReference type="EMBL" id="MFD2910818.1"/>
    </source>
</evidence>
<comment type="caution">
    <text evidence="2">The sequence shown here is derived from an EMBL/GenBank/DDBJ whole genome shotgun (WGS) entry which is preliminary data.</text>
</comment>
<keyword evidence="1" id="KW-0472">Membrane</keyword>
<keyword evidence="3" id="KW-1185">Reference proteome</keyword>
<dbReference type="EMBL" id="JBHUPG010000004">
    <property type="protein sequence ID" value="MFD2910818.1"/>
    <property type="molecule type" value="Genomic_DNA"/>
</dbReference>
<gene>
    <name evidence="2" type="ORF">ACFS5P_02910</name>
</gene>
<reference evidence="3" key="1">
    <citation type="journal article" date="2019" name="Int. J. Syst. Evol. Microbiol.">
        <title>The Global Catalogue of Microorganisms (GCM) 10K type strain sequencing project: providing services to taxonomists for standard genome sequencing and annotation.</title>
        <authorList>
            <consortium name="The Broad Institute Genomics Platform"/>
            <consortium name="The Broad Institute Genome Sequencing Center for Infectious Disease"/>
            <person name="Wu L."/>
            <person name="Ma J."/>
        </authorList>
    </citation>
    <scope>NUCLEOTIDE SEQUENCE [LARGE SCALE GENOMIC DNA]</scope>
    <source>
        <strain evidence="3">KCTC 13528</strain>
    </source>
</reference>
<dbReference type="Proteomes" id="UP001597561">
    <property type="component" value="Unassembled WGS sequence"/>
</dbReference>
<dbReference type="RefSeq" id="WP_338032913.1">
    <property type="nucleotide sequence ID" value="NZ_JAFBDK010000019.1"/>
</dbReference>
<protein>
    <recommendedName>
        <fullName evidence="4">CcmD family protein</fullName>
    </recommendedName>
</protein>
<name>A0ABW5ZFB5_9BACL</name>
<keyword evidence="1" id="KW-0812">Transmembrane</keyword>
<organism evidence="2 3">
    <name type="scientific">Jeotgalibacillus terrae</name>
    <dbReference type="NCBI Taxonomy" id="587735"/>
    <lineage>
        <taxon>Bacteria</taxon>
        <taxon>Bacillati</taxon>
        <taxon>Bacillota</taxon>
        <taxon>Bacilli</taxon>
        <taxon>Bacillales</taxon>
        <taxon>Caryophanaceae</taxon>
        <taxon>Jeotgalibacillus</taxon>
    </lineage>
</organism>
<evidence type="ECO:0008006" key="4">
    <source>
        <dbReference type="Google" id="ProtNLM"/>
    </source>
</evidence>
<proteinExistence type="predicted"/>